<name>A0A6H1ZK93_9ZZZZ</name>
<evidence type="ECO:0000313" key="2">
    <source>
        <dbReference type="EMBL" id="QJH94675.1"/>
    </source>
</evidence>
<protein>
    <submittedName>
        <fullName evidence="1">Putative tail tape measure protein</fullName>
    </submittedName>
</protein>
<dbReference type="EMBL" id="MT144604">
    <property type="protein sequence ID" value="QJH94675.1"/>
    <property type="molecule type" value="Genomic_DNA"/>
</dbReference>
<evidence type="ECO:0000313" key="1">
    <source>
        <dbReference type="EMBL" id="QJA47851.1"/>
    </source>
</evidence>
<dbReference type="EMBL" id="MT144060">
    <property type="protein sequence ID" value="QJA47851.1"/>
    <property type="molecule type" value="Genomic_DNA"/>
</dbReference>
<sequence>MTLNIMLGGVPIVTHAGAQQQTEEPLGAGSVVLRLSGGAGVKQQHWQRMSGTITGQGLMPPGLDGLDYSQPLELRSTQVSSIVGAGLEFSLTSVPRPELAPWAFALVDNQWGRTPCAYANGVVTVEAVPGATLYQACWLPIYSVFATRPPKTQSTAHGWSINWEET</sequence>
<gene>
    <name evidence="1" type="ORF">TM448A00748_0015</name>
    <name evidence="2" type="ORF">TM448B00292_0012</name>
</gene>
<organism evidence="1">
    <name type="scientific">viral metagenome</name>
    <dbReference type="NCBI Taxonomy" id="1070528"/>
    <lineage>
        <taxon>unclassified sequences</taxon>
        <taxon>metagenomes</taxon>
        <taxon>organismal metagenomes</taxon>
    </lineage>
</organism>
<proteinExistence type="predicted"/>
<accession>A0A6H1ZK93</accession>
<dbReference type="AlphaFoldDB" id="A0A6H1ZK93"/>
<reference evidence="1" key="1">
    <citation type="submission" date="2020-03" db="EMBL/GenBank/DDBJ databases">
        <title>The deep terrestrial virosphere.</title>
        <authorList>
            <person name="Holmfeldt K."/>
            <person name="Nilsson E."/>
            <person name="Simone D."/>
            <person name="Lopez-Fernandez M."/>
            <person name="Wu X."/>
            <person name="de Brujin I."/>
            <person name="Lundin D."/>
            <person name="Andersson A."/>
            <person name="Bertilsson S."/>
            <person name="Dopson M."/>
        </authorList>
    </citation>
    <scope>NUCLEOTIDE SEQUENCE</scope>
    <source>
        <strain evidence="1">TM448A00748</strain>
        <strain evidence="2">TM448B00292</strain>
    </source>
</reference>